<dbReference type="InterPro" id="IPR029063">
    <property type="entry name" value="SAM-dependent_MTases_sf"/>
</dbReference>
<dbReference type="InterPro" id="IPR002052">
    <property type="entry name" value="DNA_methylase_N6_adenine_CS"/>
</dbReference>
<gene>
    <name evidence="8" type="ORF">RIL96_12335</name>
</gene>
<dbReference type="InterPro" id="IPR007848">
    <property type="entry name" value="Small_mtfrase_dom"/>
</dbReference>
<dbReference type="PROSITE" id="PS00092">
    <property type="entry name" value="N6_MTASE"/>
    <property type="match status" value="1"/>
</dbReference>
<feature type="region of interest" description="Disordered" evidence="5">
    <location>
        <begin position="145"/>
        <end position="188"/>
    </location>
</feature>
<dbReference type="GO" id="GO:0008168">
    <property type="term" value="F:methyltransferase activity"/>
    <property type="evidence" value="ECO:0007669"/>
    <property type="project" value="UniProtKB-KW"/>
</dbReference>
<reference evidence="8 9" key="1">
    <citation type="submission" date="2023-09" db="EMBL/GenBank/DDBJ databases">
        <title>Description of three actinobacteria isolated from air of manufacturing shop in a pharmaceutical factory.</title>
        <authorList>
            <person name="Zhang D.-F."/>
        </authorList>
    </citation>
    <scope>NUCLEOTIDE SEQUENCE [LARGE SCALE GENOMIC DNA]</scope>
    <source>
        <strain evidence="8 9">LY-0111</strain>
    </source>
</reference>
<evidence type="ECO:0000256" key="5">
    <source>
        <dbReference type="SAM" id="MobiDB-lite"/>
    </source>
</evidence>
<dbReference type="GO" id="GO:0032259">
    <property type="term" value="P:methylation"/>
    <property type="evidence" value="ECO:0007669"/>
    <property type="project" value="UniProtKB-KW"/>
</dbReference>
<organism evidence="8 9">
    <name type="scientific">Nesterenkonia aerolata</name>
    <dbReference type="NCBI Taxonomy" id="3074079"/>
    <lineage>
        <taxon>Bacteria</taxon>
        <taxon>Bacillati</taxon>
        <taxon>Actinomycetota</taxon>
        <taxon>Actinomycetes</taxon>
        <taxon>Micrococcales</taxon>
        <taxon>Micrococcaceae</taxon>
        <taxon>Nesterenkonia</taxon>
    </lineage>
</organism>
<accession>A0ABU2DV04</accession>
<evidence type="ECO:0000313" key="8">
    <source>
        <dbReference type="EMBL" id="MDR8020347.1"/>
    </source>
</evidence>
<comment type="similarity">
    <text evidence="1">Belongs to the eukaryotic/archaeal PrmC-related family.</text>
</comment>
<dbReference type="PANTHER" id="PTHR45875">
    <property type="entry name" value="METHYLTRANSFERASE N6AMT1"/>
    <property type="match status" value="1"/>
</dbReference>
<feature type="domain" description="Methyltransferase small" evidence="6">
    <location>
        <begin position="226"/>
        <end position="325"/>
    </location>
</feature>
<dbReference type="PANTHER" id="PTHR45875:SF1">
    <property type="entry name" value="METHYLTRANSFERASE N6AMT1"/>
    <property type="match status" value="1"/>
</dbReference>
<protein>
    <submittedName>
        <fullName evidence="8">Methyltransferase</fullName>
    </submittedName>
</protein>
<evidence type="ECO:0000313" key="9">
    <source>
        <dbReference type="Proteomes" id="UP001251870"/>
    </source>
</evidence>
<sequence>MTPAAPHPLRAAGSTATLMPREQAAALPAPDPDPWPMWAGLAQDLRSAEFTNDRIVELIGAEAVAALDREQIVPGQSQLMAHLHAAAQAGHPPHPCAVLTGLFLLGVAVTGDQVDVALPQIRTDGLRRLGLVVVDGDIVAPAVDLRPYQTQRHRTPPSRATPHQTPPHQDTPSREDGDSADSADGLGVADVPDAVETSDLWVLSDLSAHQVDGALPDEHVLGVGQASLTLASITHRRRVPRALDIGTGCGIQLFHLLDHADHVIGTDLSTRALSFAHCNLLLNAAALDLDPEHLDERVELRQGSLLEPVAGERFDLVVSNPPFVITPRTGSRRYTYRDGGRAGDELMAELIDGLPGVLAPGGTAQMLGNWEITGGTEWSARPRRWAEQAGLEAWFIQREEQDPAEYAETWLRDASTERDLEDYRRRFAEYLEDFASRDVGRIGFGLIWLRRPEEAGQSSSLHPLHRFEELRQPIEQPAGLVLADTAARMHAVDTDAESVLNRQLVAAEDVTEERHQRFGAPDPEVILARQGAGLRRVRPVSSAAAGVLGAADGEFTVAQLITAVTTLLDDGETDVEALSESLRAEVLDLYVEGFLTAH</sequence>
<name>A0ABU2DV04_9MICC</name>
<dbReference type="EMBL" id="JAVKGR010000023">
    <property type="protein sequence ID" value="MDR8020347.1"/>
    <property type="molecule type" value="Genomic_DNA"/>
</dbReference>
<dbReference type="CDD" id="cd02440">
    <property type="entry name" value="AdoMet_MTases"/>
    <property type="match status" value="1"/>
</dbReference>
<proteinExistence type="inferred from homology"/>
<evidence type="ECO:0000256" key="1">
    <source>
        <dbReference type="ARBA" id="ARBA00006149"/>
    </source>
</evidence>
<dbReference type="Gene3D" id="3.40.50.150">
    <property type="entry name" value="Vaccinia Virus protein VP39"/>
    <property type="match status" value="1"/>
</dbReference>
<keyword evidence="3" id="KW-0808">Transferase</keyword>
<evidence type="ECO:0000259" key="7">
    <source>
        <dbReference type="Pfam" id="PF23186"/>
    </source>
</evidence>
<feature type="compositionally biased region" description="Low complexity" evidence="5">
    <location>
        <begin position="161"/>
        <end position="170"/>
    </location>
</feature>
<feature type="domain" description="DUF7059" evidence="7">
    <location>
        <begin position="48"/>
        <end position="140"/>
    </location>
</feature>
<evidence type="ECO:0000259" key="6">
    <source>
        <dbReference type="Pfam" id="PF05175"/>
    </source>
</evidence>
<keyword evidence="4" id="KW-0949">S-adenosyl-L-methionine</keyword>
<dbReference type="RefSeq" id="WP_310549327.1">
    <property type="nucleotide sequence ID" value="NZ_JAVKGR010000023.1"/>
</dbReference>
<dbReference type="InterPro" id="IPR052190">
    <property type="entry name" value="Euk-Arch_PrmC-MTase"/>
</dbReference>
<comment type="caution">
    <text evidence="8">The sequence shown here is derived from an EMBL/GenBank/DDBJ whole genome shotgun (WGS) entry which is preliminary data.</text>
</comment>
<evidence type="ECO:0000256" key="2">
    <source>
        <dbReference type="ARBA" id="ARBA00022603"/>
    </source>
</evidence>
<keyword evidence="2 8" id="KW-0489">Methyltransferase</keyword>
<dbReference type="Proteomes" id="UP001251870">
    <property type="component" value="Unassembled WGS sequence"/>
</dbReference>
<dbReference type="Pfam" id="PF23186">
    <property type="entry name" value="DUF7059"/>
    <property type="match status" value="1"/>
</dbReference>
<evidence type="ECO:0000256" key="4">
    <source>
        <dbReference type="ARBA" id="ARBA00022691"/>
    </source>
</evidence>
<dbReference type="InterPro" id="IPR055487">
    <property type="entry name" value="DUF7059"/>
</dbReference>
<evidence type="ECO:0000256" key="3">
    <source>
        <dbReference type="ARBA" id="ARBA00022679"/>
    </source>
</evidence>
<keyword evidence="9" id="KW-1185">Reference proteome</keyword>
<dbReference type="SUPFAM" id="SSF53335">
    <property type="entry name" value="S-adenosyl-L-methionine-dependent methyltransferases"/>
    <property type="match status" value="1"/>
</dbReference>
<dbReference type="Pfam" id="PF05175">
    <property type="entry name" value="MTS"/>
    <property type="match status" value="1"/>
</dbReference>